<evidence type="ECO:0000256" key="4">
    <source>
        <dbReference type="ARBA" id="ARBA00022833"/>
    </source>
</evidence>
<evidence type="ECO:0000256" key="5">
    <source>
        <dbReference type="PROSITE-ProRule" id="PRU00042"/>
    </source>
</evidence>
<dbReference type="InterPro" id="IPR013087">
    <property type="entry name" value="Znf_C2H2_type"/>
</dbReference>
<dbReference type="PROSITE" id="PS00028">
    <property type="entry name" value="ZINC_FINGER_C2H2_1"/>
    <property type="match status" value="5"/>
</dbReference>
<dbReference type="PANTHER" id="PTHR24403">
    <property type="entry name" value="ZINC FINGER PROTEIN"/>
    <property type="match status" value="1"/>
</dbReference>
<evidence type="ECO:0000256" key="2">
    <source>
        <dbReference type="ARBA" id="ARBA00022737"/>
    </source>
</evidence>
<dbReference type="PANTHER" id="PTHR24403:SF67">
    <property type="entry name" value="FI01116P-RELATED"/>
    <property type="match status" value="1"/>
</dbReference>
<feature type="domain" description="C2H2-type" evidence="7">
    <location>
        <begin position="1478"/>
        <end position="1505"/>
    </location>
</feature>
<dbReference type="InterPro" id="IPR050688">
    <property type="entry name" value="Zinc_finger/UBP_domain"/>
</dbReference>
<evidence type="ECO:0000256" key="3">
    <source>
        <dbReference type="ARBA" id="ARBA00022771"/>
    </source>
</evidence>
<feature type="compositionally biased region" description="Basic and acidic residues" evidence="6">
    <location>
        <begin position="39"/>
        <end position="58"/>
    </location>
</feature>
<evidence type="ECO:0000256" key="6">
    <source>
        <dbReference type="SAM" id="MobiDB-lite"/>
    </source>
</evidence>
<feature type="domain" description="C2H2-type" evidence="7">
    <location>
        <begin position="1578"/>
        <end position="1601"/>
    </location>
</feature>
<sequence>MEDVLFADASKVKMEIDDGEGDGMGEMPSGFEGTPEDEDMKKVEDENRMADMMELKEVRNRRKNGLHRKDSEDSSNGSRNDAEYLKKEKVELKTFGLSSRPRRSVNYASIERGDEATAQSLLTEFTSTTKKRGKRTRDELDENYEDEPEKCVKPPKKQPVSHLRYHAAVNRVTIAKNIGQKYETELAKLLPKVDAERPSIESRSTWSTLDNEPTIRKSSGGFRRFLAWMSDELITKLAVFIEENFKLEAETDVEKMCKVVRHAWNSQSKKLRKSWEKTAKLDAYESFKLIGGATLPLSEIPGESKLEKEQRRSKKHQGADCCELKPVFNTIQDVVSHYLSSHDSVHFYGCHFCFSIYTSLSEFRSHSCEAFATYVLSLTMSGEMMEPKTAYCFLSCSDCGLWLPLRMKMGQKCWPYFSAAILAHPCKTLVPILIYFPDEVKDPNQVRLSFNVLPRLSIRVPQSCETCEIPEFSSISACEEHFKTSENHKETLKRCGRCEETFGTDWAFRLHVVQHFNHSLLFANYLKYSATFHPPQFSKRPLHFGIDKRDIIVGGFDANFSDEVECVEKYTFDEFVEPYENMIKSKLRIVIDEGKTGHSRSATPYSESDSSCSSSSSRSEIIRKSDKVIRSDLGYEHIDFSEYFDDSDKQKEAKKKCRHVIDTKLDKMFLNGERLVTPHLVLEMMGTSDEKETLDMNIAEDPLALEFSQQFLRQVDLPLASCIDPLKDFLLFNKIYYYCPDCKVVFSGDIELHDKSCSDKIIELFHPTSSASRGIKCIDPNCEERLCSAISLRCHVALRHGLFINYEMAQTSEKRYDYSITAISKHYEFLKNDGRSRMARFTDADIGMPIDGLLVKRDDSKIFNGIVEEVDLEIIKPVVEGALNFDCVWCTYSTQHLTHFQIHLGKYHLFPCDRCGKSFANKQLHRLHPCDRRFAKETWSPDMTICGSCPFCDSRFSVTMLQAHILKSHYQNVRFVKGTGQFYPVGENLRFEKPERRSPAPMVRIEATNGVGKEMRATERMKIIKCDQRPASDGILMNGTQLVAPPVGSYLYSPPSRNSADLRLTCYLCEMAFSSTQQLDEHLDKHPEKWSKCPFCRQTIRGHYDMQKHLLHSHMVRTTNAMVCEYCQIASIRSPCAHLIYQCRRLPNCGICGIPIRSYDVQVNHMTAHHTNELRRIQCSFCAQVFITMTEFYDHICHMSANLQSCACSSSKIFQTINDFCDHFDANHIQSNLTCGICRVSCHSPANLAKHRMSHMHAVSATLLRKVYLLPKWMHPQTRSVVANWGRIPAASVVPRPSVVLSKPNPNPIKKLGEITGGRSVAHVVQQNGATLNDKLQALFEHSSPPKPAQVTEIIDDDDDDDIVFEGTSSPAPAPISKTPPTQANAAVRIELDDHGASSAGQGQPGYVEDDDEIELVEASAGGSNGIEKEKGPEEVVKKIREVEDPDADDELAVVAEVENISGLTSSTIASTSREKRFKCPKCSSAFMTKASLNKHFESHRSDAGSSTSTDTFGLPLITNAYICRSCCLAFESRKKYTQHVAVHGDTQLPCKHCSGIAFNSSIIHQHLKGHEQKTVYYACGTCRLRFYSDSHLYEHLSSSHGVDLFFFCKLCGFGHTNLDKVFLHVRTNHPSDYTISQRIGCCPTTLLNFEPIDPVAFKKDVNAGKLKCYEPSDCSHRSLLLSNDALVSCTQCHCTQSLHSYVAYNTKPDAPNNSLSFIYSEPRSLKHQEFALFNFLSDESMKTMMMSGNCVPRLEGTNGSGGAPHIRMPVNRQTLSQRANEIRVGSGTRILRPVGTIPSSSSQQLMTPSGAKIVAIQRPINRIGMPNRVITNRTPGVGVTQRPVIRTGEEITFGADGLPKLGGGAVKDTCTICSRVLHNEYDRSKHKMHLDLANKWYCSRCGFVAQTENQMMLHYYKQHIAEIVASDSSLRPLSFDLICPNCNIAPFSSLKSFERHLKTHDDVLCHEAEMCGTRFATERRRDEHDRIHREHEAENGGCDATCCPICGTLDNWTMARDPTIPFILSHVSRHGLDYFTCCRICFEQFPDDNSGSNLISHFKLRHLKHIGANSMTCNCGETNLGIAQLRSHVVDKHLFHIVRQNPNHKTGLIVRAGDQLNNYIGTGKHITVREAIARGQID</sequence>
<feature type="region of interest" description="Disordered" evidence="6">
    <location>
        <begin position="1"/>
        <end position="86"/>
    </location>
</feature>
<dbReference type="GO" id="GO:0008270">
    <property type="term" value="F:zinc ion binding"/>
    <property type="evidence" value="ECO:0007669"/>
    <property type="project" value="UniProtKB-KW"/>
</dbReference>
<protein>
    <recommendedName>
        <fullName evidence="7">C2H2-type domain-containing protein</fullName>
    </recommendedName>
</protein>
<evidence type="ECO:0000256" key="1">
    <source>
        <dbReference type="ARBA" id="ARBA00022723"/>
    </source>
</evidence>
<evidence type="ECO:0000313" key="8">
    <source>
        <dbReference type="EMBL" id="CAI5445702.1"/>
    </source>
</evidence>
<keyword evidence="4" id="KW-0862">Zinc</keyword>
<feature type="compositionally biased region" description="Low complexity" evidence="6">
    <location>
        <begin position="606"/>
        <end position="618"/>
    </location>
</feature>
<keyword evidence="2" id="KW-0677">Repeat</keyword>
<proteinExistence type="predicted"/>
<dbReference type="GO" id="GO:0005634">
    <property type="term" value="C:nucleus"/>
    <property type="evidence" value="ECO:0007669"/>
    <property type="project" value="TreeGrafter"/>
</dbReference>
<reference evidence="8" key="1">
    <citation type="submission" date="2022-11" db="EMBL/GenBank/DDBJ databases">
        <authorList>
            <person name="Kikuchi T."/>
        </authorList>
    </citation>
    <scope>NUCLEOTIDE SEQUENCE</scope>
    <source>
        <strain evidence="8">PS1010</strain>
    </source>
</reference>
<dbReference type="EMBL" id="CANHGI010000003">
    <property type="protein sequence ID" value="CAI5445702.1"/>
    <property type="molecule type" value="Genomic_DNA"/>
</dbReference>
<feature type="compositionally biased region" description="Acidic residues" evidence="6">
    <location>
        <begin position="139"/>
        <end position="148"/>
    </location>
</feature>
<dbReference type="GO" id="GO:0010468">
    <property type="term" value="P:regulation of gene expression"/>
    <property type="evidence" value="ECO:0007669"/>
    <property type="project" value="TreeGrafter"/>
</dbReference>
<keyword evidence="3 5" id="KW-0863">Zinc-finger</keyword>
<accession>A0A9P1MZS1</accession>
<feature type="region of interest" description="Disordered" evidence="6">
    <location>
        <begin position="128"/>
        <end position="159"/>
    </location>
</feature>
<dbReference type="PROSITE" id="PS50157">
    <property type="entry name" value="ZINC_FINGER_C2H2_2"/>
    <property type="match status" value="2"/>
</dbReference>
<keyword evidence="9" id="KW-1185">Reference proteome</keyword>
<dbReference type="Proteomes" id="UP001152747">
    <property type="component" value="Unassembled WGS sequence"/>
</dbReference>
<evidence type="ECO:0000313" key="9">
    <source>
        <dbReference type="Proteomes" id="UP001152747"/>
    </source>
</evidence>
<dbReference type="SUPFAM" id="SSF57667">
    <property type="entry name" value="beta-beta-alpha zinc fingers"/>
    <property type="match status" value="1"/>
</dbReference>
<dbReference type="OrthoDB" id="5805083at2759"/>
<keyword evidence="1" id="KW-0479">Metal-binding</keyword>
<dbReference type="Gene3D" id="3.30.160.60">
    <property type="entry name" value="Classic Zinc Finger"/>
    <property type="match status" value="3"/>
</dbReference>
<organism evidence="8 9">
    <name type="scientific">Caenorhabditis angaria</name>
    <dbReference type="NCBI Taxonomy" id="860376"/>
    <lineage>
        <taxon>Eukaryota</taxon>
        <taxon>Metazoa</taxon>
        <taxon>Ecdysozoa</taxon>
        <taxon>Nematoda</taxon>
        <taxon>Chromadorea</taxon>
        <taxon>Rhabditida</taxon>
        <taxon>Rhabditina</taxon>
        <taxon>Rhabditomorpha</taxon>
        <taxon>Rhabditoidea</taxon>
        <taxon>Rhabditidae</taxon>
        <taxon>Peloderinae</taxon>
        <taxon>Caenorhabditis</taxon>
    </lineage>
</organism>
<dbReference type="InterPro" id="IPR036236">
    <property type="entry name" value="Znf_C2H2_sf"/>
</dbReference>
<feature type="region of interest" description="Disordered" evidence="6">
    <location>
        <begin position="596"/>
        <end position="618"/>
    </location>
</feature>
<dbReference type="SMART" id="SM00355">
    <property type="entry name" value="ZnF_C2H2"/>
    <property type="match status" value="20"/>
</dbReference>
<gene>
    <name evidence="8" type="ORF">CAMP_LOCUS8339</name>
</gene>
<name>A0A9P1MZS1_9PELO</name>
<comment type="caution">
    <text evidence="8">The sequence shown here is derived from an EMBL/GenBank/DDBJ whole genome shotgun (WGS) entry which is preliminary data.</text>
</comment>
<evidence type="ECO:0000259" key="7">
    <source>
        <dbReference type="PROSITE" id="PS50157"/>
    </source>
</evidence>